<dbReference type="SUPFAM" id="SSF54427">
    <property type="entry name" value="NTF2-like"/>
    <property type="match status" value="1"/>
</dbReference>
<dbReference type="CDD" id="cd00531">
    <property type="entry name" value="NTF2_like"/>
    <property type="match status" value="1"/>
</dbReference>
<reference evidence="2" key="1">
    <citation type="submission" date="2022-02" db="EMBL/GenBank/DDBJ databases">
        <title>Qipengyuania spongiae sp. nov., isolated from marine sponge.</title>
        <authorList>
            <person name="Li Z."/>
            <person name="Zhang M."/>
        </authorList>
    </citation>
    <scope>NUCLEOTIDE SEQUENCE</scope>
    <source>
        <strain evidence="2">PHS-Z21</strain>
    </source>
</reference>
<dbReference type="InterPro" id="IPR032710">
    <property type="entry name" value="NTF2-like_dom_sf"/>
</dbReference>
<organism evidence="2 3">
    <name type="scientific">Qipengyuania spongiae</name>
    <dbReference type="NCBI Taxonomy" id="2909673"/>
    <lineage>
        <taxon>Bacteria</taxon>
        <taxon>Pseudomonadati</taxon>
        <taxon>Pseudomonadota</taxon>
        <taxon>Alphaproteobacteria</taxon>
        <taxon>Sphingomonadales</taxon>
        <taxon>Erythrobacteraceae</taxon>
        <taxon>Qipengyuania</taxon>
    </lineage>
</organism>
<accession>A0ABY5SY32</accession>
<name>A0ABY5SY32_9SPHN</name>
<dbReference type="RefSeq" id="WP_265558813.1">
    <property type="nucleotide sequence ID" value="NZ_CP092471.1"/>
</dbReference>
<feature type="domain" description="SnoaL-like" evidence="1">
    <location>
        <begin position="9"/>
        <end position="133"/>
    </location>
</feature>
<evidence type="ECO:0000259" key="1">
    <source>
        <dbReference type="Pfam" id="PF13577"/>
    </source>
</evidence>
<keyword evidence="3" id="KW-1185">Reference proteome</keyword>
<dbReference type="Gene3D" id="3.10.450.50">
    <property type="match status" value="1"/>
</dbReference>
<dbReference type="EMBL" id="CP092471">
    <property type="protein sequence ID" value="UVI39450.1"/>
    <property type="molecule type" value="Genomic_DNA"/>
</dbReference>
<gene>
    <name evidence="2" type="ORF">L1F33_00305</name>
</gene>
<dbReference type="Proteomes" id="UP001065265">
    <property type="component" value="Chromosome"/>
</dbReference>
<dbReference type="InterPro" id="IPR037401">
    <property type="entry name" value="SnoaL-like"/>
</dbReference>
<sequence length="176" mass="20163">MAHANTLETMLARQDIQDCIMRYARGIDRGDEELLLSCYWEDAHEIHGPAYNGPAVPYLKEAAKRMKANKPVMQHFIGNVHIELEGDAVAQVETYILTFARFAKDGQDFDTFTGARAYDRFEKREGEWRIAHRQAVFDWNRDMPSAETWCLGLFDTGHADMVMGAKAPDDLTYSRK</sequence>
<evidence type="ECO:0000313" key="2">
    <source>
        <dbReference type="EMBL" id="UVI39450.1"/>
    </source>
</evidence>
<evidence type="ECO:0000313" key="3">
    <source>
        <dbReference type="Proteomes" id="UP001065265"/>
    </source>
</evidence>
<dbReference type="Pfam" id="PF13577">
    <property type="entry name" value="SnoaL_4"/>
    <property type="match status" value="1"/>
</dbReference>
<protein>
    <submittedName>
        <fullName evidence="2">Nuclear transport factor 2 family protein</fullName>
    </submittedName>
</protein>
<proteinExistence type="predicted"/>